<evidence type="ECO:0000256" key="5">
    <source>
        <dbReference type="ARBA" id="ARBA00022690"/>
    </source>
</evidence>
<evidence type="ECO:0000313" key="12">
    <source>
        <dbReference type="Proteomes" id="UP001551584"/>
    </source>
</evidence>
<dbReference type="PRINTS" id="PR00294">
    <property type="entry name" value="SSBTLNINHBTR"/>
</dbReference>
<evidence type="ECO:0000256" key="3">
    <source>
        <dbReference type="ARBA" id="ARBA00011738"/>
    </source>
</evidence>
<keyword evidence="12" id="KW-1185">Reference proteome</keyword>
<dbReference type="InterPro" id="IPR000691">
    <property type="entry name" value="Prot_inh_I16_SSI"/>
</dbReference>
<evidence type="ECO:0000313" key="11">
    <source>
        <dbReference type="EMBL" id="MEU9577167.1"/>
    </source>
</evidence>
<sequence length="144" mass="14580">MRKRLGVLLAAGLAATAATAVSAVPAAAGPASAPSAVPAGASSLTSLTITKTGTGWGGPLYKQVTLECEPTGGTHPTAEDACGRLVAVDGQFDKLPLLGPACPPVWAPVTVTVTGTWRLQPVSFTKTYSSDCDAGVRSTHVFRF</sequence>
<dbReference type="EMBL" id="JBEZNA010000012">
    <property type="protein sequence ID" value="MEU9577167.1"/>
    <property type="molecule type" value="Genomic_DNA"/>
</dbReference>
<feature type="signal peptide" evidence="9">
    <location>
        <begin position="1"/>
        <end position="20"/>
    </location>
</feature>
<evidence type="ECO:0000256" key="7">
    <source>
        <dbReference type="ARBA" id="ARBA00023157"/>
    </source>
</evidence>
<evidence type="ECO:0000256" key="4">
    <source>
        <dbReference type="ARBA" id="ARBA00022525"/>
    </source>
</evidence>
<dbReference type="Pfam" id="PF00720">
    <property type="entry name" value="SSI"/>
    <property type="match status" value="1"/>
</dbReference>
<evidence type="ECO:0000256" key="8">
    <source>
        <dbReference type="RuleBase" id="RU003471"/>
    </source>
</evidence>
<accession>A0ABV3ELV0</accession>
<dbReference type="Proteomes" id="UP001551584">
    <property type="component" value="Unassembled WGS sequence"/>
</dbReference>
<comment type="caution">
    <text evidence="11">The sequence shown here is derived from an EMBL/GenBank/DDBJ whole genome shotgun (WGS) entry which is preliminary data.</text>
</comment>
<evidence type="ECO:0000259" key="10">
    <source>
        <dbReference type="Pfam" id="PF00720"/>
    </source>
</evidence>
<comment type="subunit">
    <text evidence="3">Homodimer.</text>
</comment>
<protein>
    <submittedName>
        <fullName evidence="11">SSI family serine proteinase inhibitor</fullName>
    </submittedName>
</protein>
<keyword evidence="9" id="KW-0732">Signal</keyword>
<gene>
    <name evidence="11" type="ORF">AB0D95_07860</name>
</gene>
<evidence type="ECO:0000256" key="2">
    <source>
        <dbReference type="ARBA" id="ARBA00010472"/>
    </source>
</evidence>
<dbReference type="RefSeq" id="WP_359270095.1">
    <property type="nucleotide sequence ID" value="NZ_JBEZNA010000012.1"/>
</dbReference>
<keyword evidence="7" id="KW-1015">Disulfide bond</keyword>
<feature type="domain" description="Subtilisin inhibitor" evidence="10">
    <location>
        <begin position="43"/>
        <end position="129"/>
    </location>
</feature>
<keyword evidence="6 8" id="KW-0722">Serine protease inhibitor</keyword>
<evidence type="ECO:0000256" key="9">
    <source>
        <dbReference type="SAM" id="SignalP"/>
    </source>
</evidence>
<name>A0ABV3ELV0_9ACTN</name>
<evidence type="ECO:0000256" key="6">
    <source>
        <dbReference type="ARBA" id="ARBA00022900"/>
    </source>
</evidence>
<dbReference type="InterPro" id="IPR023549">
    <property type="entry name" value="Subtilisin_inhibitor"/>
</dbReference>
<comment type="subcellular location">
    <subcellularLocation>
        <location evidence="1">Secreted</location>
    </subcellularLocation>
</comment>
<comment type="similarity">
    <text evidence="2 8">Belongs to the protease inhibitor I16 (SSI) family.</text>
</comment>
<evidence type="ECO:0000256" key="1">
    <source>
        <dbReference type="ARBA" id="ARBA00004613"/>
    </source>
</evidence>
<dbReference type="Gene3D" id="3.30.350.10">
    <property type="entry name" value="Subtilisin inhibitor-like"/>
    <property type="match status" value="1"/>
</dbReference>
<dbReference type="InterPro" id="IPR036819">
    <property type="entry name" value="Subtilisin_inhibitor-like_sf"/>
</dbReference>
<organism evidence="11 12">
    <name type="scientific">Streptomyces chilikensis</name>
    <dbReference type="NCBI Taxonomy" id="1194079"/>
    <lineage>
        <taxon>Bacteria</taxon>
        <taxon>Bacillati</taxon>
        <taxon>Actinomycetota</taxon>
        <taxon>Actinomycetes</taxon>
        <taxon>Kitasatosporales</taxon>
        <taxon>Streptomycetaceae</taxon>
        <taxon>Streptomyces</taxon>
    </lineage>
</organism>
<dbReference type="SUPFAM" id="SSF55399">
    <property type="entry name" value="Subtilisin inhibitor"/>
    <property type="match status" value="1"/>
</dbReference>
<keyword evidence="4" id="KW-0964">Secreted</keyword>
<feature type="chain" id="PRO_5046239604" evidence="9">
    <location>
        <begin position="21"/>
        <end position="144"/>
    </location>
</feature>
<proteinExistence type="inferred from homology"/>
<reference evidence="11 12" key="1">
    <citation type="submission" date="2024-06" db="EMBL/GenBank/DDBJ databases">
        <title>The Natural Products Discovery Center: Release of the First 8490 Sequenced Strains for Exploring Actinobacteria Biosynthetic Diversity.</title>
        <authorList>
            <person name="Kalkreuter E."/>
            <person name="Kautsar S.A."/>
            <person name="Yang D."/>
            <person name="Bader C.D."/>
            <person name="Teijaro C.N."/>
            <person name="Fluegel L."/>
            <person name="Davis C.M."/>
            <person name="Simpson J.R."/>
            <person name="Lauterbach L."/>
            <person name="Steele A.D."/>
            <person name="Gui C."/>
            <person name="Meng S."/>
            <person name="Li G."/>
            <person name="Viehrig K."/>
            <person name="Ye F."/>
            <person name="Su P."/>
            <person name="Kiefer A.F."/>
            <person name="Nichols A."/>
            <person name="Cepeda A.J."/>
            <person name="Yan W."/>
            <person name="Fan B."/>
            <person name="Jiang Y."/>
            <person name="Adhikari A."/>
            <person name="Zheng C.-J."/>
            <person name="Schuster L."/>
            <person name="Cowan T.M."/>
            <person name="Smanski M.J."/>
            <person name="Chevrette M.G."/>
            <person name="De Carvalho L.P.S."/>
            <person name="Shen B."/>
        </authorList>
    </citation>
    <scope>NUCLEOTIDE SEQUENCE [LARGE SCALE GENOMIC DNA]</scope>
    <source>
        <strain evidence="11 12">NPDC048117</strain>
    </source>
</reference>
<keyword evidence="5 8" id="KW-0646">Protease inhibitor</keyword>